<dbReference type="EMBL" id="AP024828">
    <property type="protein sequence ID" value="BCZ22170.1"/>
    <property type="molecule type" value="Genomic_DNA"/>
</dbReference>
<name>A0ABN6IFU1_9MYCO</name>
<evidence type="ECO:0000313" key="2">
    <source>
        <dbReference type="EMBL" id="BCZ22170.1"/>
    </source>
</evidence>
<feature type="transmembrane region" description="Helical" evidence="1">
    <location>
        <begin position="195"/>
        <end position="215"/>
    </location>
</feature>
<dbReference type="Pfam" id="PF06197">
    <property type="entry name" value="DUF998"/>
    <property type="match status" value="1"/>
</dbReference>
<organism evidence="2 3">
    <name type="scientific">Mycobacterium senriense</name>
    <dbReference type="NCBI Taxonomy" id="2775496"/>
    <lineage>
        <taxon>Bacteria</taxon>
        <taxon>Bacillati</taxon>
        <taxon>Actinomycetota</taxon>
        <taxon>Actinomycetes</taxon>
        <taxon>Mycobacteriales</taxon>
        <taxon>Mycobacteriaceae</taxon>
        <taxon>Mycobacterium</taxon>
        <taxon>Mycobacterium avium complex (MAC)</taxon>
    </lineage>
</organism>
<dbReference type="Proteomes" id="UP000826012">
    <property type="component" value="Chromosome"/>
</dbReference>
<evidence type="ECO:0000256" key="1">
    <source>
        <dbReference type="SAM" id="Phobius"/>
    </source>
</evidence>
<evidence type="ECO:0000313" key="3">
    <source>
        <dbReference type="Proteomes" id="UP000826012"/>
    </source>
</evidence>
<accession>A0ABN6IFU1</accession>
<keyword evidence="1" id="KW-0472">Membrane</keyword>
<dbReference type="InterPro" id="IPR009339">
    <property type="entry name" value="DUF998"/>
</dbReference>
<feature type="transmembrane region" description="Helical" evidence="1">
    <location>
        <begin position="70"/>
        <end position="90"/>
    </location>
</feature>
<proteinExistence type="predicted"/>
<dbReference type="RefSeq" id="WP_221046367.1">
    <property type="nucleotide sequence ID" value="NZ_CBCSJB010000007.1"/>
</dbReference>
<reference evidence="2 3" key="1">
    <citation type="submission" date="2021-07" db="EMBL/GenBank/DDBJ databases">
        <title>Complete genome sequence of nontuberculous Mycobacterium sp. TY59.</title>
        <authorList>
            <person name="Fukushima K."/>
        </authorList>
    </citation>
    <scope>NUCLEOTIDE SEQUENCE [LARGE SCALE GENOMIC DNA]</scope>
    <source>
        <strain evidence="2 3">TY59</strain>
    </source>
</reference>
<keyword evidence="1" id="KW-1133">Transmembrane helix</keyword>
<sequence length="227" mass="23605">MERHNLASARGAALWVVAAVSYLVLEAIAAGAFEPAYSYARDYISDLGLPGGTLVHGRPIYSPRAYLMHAAFYLQGILFLLGASLIVGVPDNRRARLFLGAVATNAVGNIVIGTVHGGAVHVAGAVLAIAGGNAAILLGSGVIGPLAAWRRYRGLSKAIAALGLLCLAMLMIKSATATTFLLPDGAWERGSVYSITGWQLLTAACLLVGTTRAAARSGSRRRPGPRR</sequence>
<gene>
    <name evidence="2" type="ORF">MTY59_20250</name>
</gene>
<feature type="transmembrane region" description="Helical" evidence="1">
    <location>
        <begin position="122"/>
        <end position="147"/>
    </location>
</feature>
<evidence type="ECO:0008006" key="4">
    <source>
        <dbReference type="Google" id="ProtNLM"/>
    </source>
</evidence>
<keyword evidence="3" id="KW-1185">Reference proteome</keyword>
<feature type="transmembrane region" description="Helical" evidence="1">
    <location>
        <begin position="12"/>
        <end position="33"/>
    </location>
</feature>
<feature type="transmembrane region" description="Helical" evidence="1">
    <location>
        <begin position="159"/>
        <end position="183"/>
    </location>
</feature>
<protein>
    <recommendedName>
        <fullName evidence="4">DUF998 domain-containing protein</fullName>
    </recommendedName>
</protein>
<keyword evidence="1" id="KW-0812">Transmembrane</keyword>
<feature type="transmembrane region" description="Helical" evidence="1">
    <location>
        <begin position="97"/>
        <end position="116"/>
    </location>
</feature>